<sequence length="452" mass="47266">MTGDGLRPGDPHRLGDYQLIKRLGAGAMGQVFLGRSPSGLPVAVKVVHHDLAADEGFRARFARETRAARAIGGAFTAPVVDADPYGDPPWLATQFLPGLSLWEAVEEYGPMTAPAVLSLAAGLAEALRSVHEAGVVHRDLKPSNIMLTPDGPRVIDFGIAHTADADRITRAGAMIGTPGYMSPERAAGRDSGPADDVFALGCVLTYAATGHPPYGPGGPHTQLYRVAQGPPDLGAVADPSLRSLIASCLARDPRHRPTTRDLLGRLARPPQGVAWLPDPVAAGISARAAGLPRRRLLTRLPVLITGIFLLAALVYAALLALPSGDGCDEACEHAHTSEAAFYLIWSPQIENAAHSCAEGAAGCADQTAPVLTGLAKEIHLRTDASRYARPLADLTLLNRRLAAYRACPSCRPGATGLNSSLLALDQDLFAVSTLPSPTDGATDGTTAPHRSP</sequence>
<dbReference type="InterPro" id="IPR050660">
    <property type="entry name" value="NEK_Ser/Thr_kinase"/>
</dbReference>
<comment type="similarity">
    <text evidence="1">Belongs to the protein kinase superfamily. NEK Ser/Thr protein kinase family. NIMA subfamily.</text>
</comment>
<keyword evidence="4 7" id="KW-0547">Nucleotide-binding</keyword>
<dbReference type="InterPro" id="IPR000719">
    <property type="entry name" value="Prot_kinase_dom"/>
</dbReference>
<evidence type="ECO:0000256" key="7">
    <source>
        <dbReference type="PROSITE-ProRule" id="PRU10141"/>
    </source>
</evidence>
<keyword evidence="6 7" id="KW-0067">ATP-binding</keyword>
<feature type="binding site" evidence="7">
    <location>
        <position position="45"/>
    </location>
    <ligand>
        <name>ATP</name>
        <dbReference type="ChEBI" id="CHEBI:30616"/>
    </ligand>
</feature>
<dbReference type="EC" id="2.7.11.1" evidence="2"/>
<dbReference type="EMBL" id="BAABHF010000066">
    <property type="protein sequence ID" value="GAA4520418.1"/>
    <property type="molecule type" value="Genomic_DNA"/>
</dbReference>
<dbReference type="PANTHER" id="PTHR43671:SF13">
    <property type="entry name" value="SERINE_THREONINE-PROTEIN KINASE NEK2"/>
    <property type="match status" value="1"/>
</dbReference>
<keyword evidence="8" id="KW-0472">Membrane</keyword>
<evidence type="ECO:0000256" key="4">
    <source>
        <dbReference type="ARBA" id="ARBA00022741"/>
    </source>
</evidence>
<evidence type="ECO:0000256" key="8">
    <source>
        <dbReference type="SAM" id="Phobius"/>
    </source>
</evidence>
<dbReference type="RefSeq" id="WP_345475457.1">
    <property type="nucleotide sequence ID" value="NZ_BAABHF010000066.1"/>
</dbReference>
<dbReference type="InterPro" id="IPR017441">
    <property type="entry name" value="Protein_kinase_ATP_BS"/>
</dbReference>
<feature type="domain" description="Protein kinase" evidence="9">
    <location>
        <begin position="17"/>
        <end position="276"/>
    </location>
</feature>
<dbReference type="PROSITE" id="PS50011">
    <property type="entry name" value="PROTEIN_KINASE_DOM"/>
    <property type="match status" value="1"/>
</dbReference>
<evidence type="ECO:0000259" key="9">
    <source>
        <dbReference type="PROSITE" id="PS50011"/>
    </source>
</evidence>
<feature type="transmembrane region" description="Helical" evidence="8">
    <location>
        <begin position="300"/>
        <end position="321"/>
    </location>
</feature>
<keyword evidence="8" id="KW-1133">Transmembrane helix</keyword>
<protein>
    <recommendedName>
        <fullName evidence="2">non-specific serine/threonine protein kinase</fullName>
        <ecNumber evidence="2">2.7.11.1</ecNumber>
    </recommendedName>
</protein>
<dbReference type="Pfam" id="PF00069">
    <property type="entry name" value="Pkinase"/>
    <property type="match status" value="1"/>
</dbReference>
<dbReference type="InterPro" id="IPR011009">
    <property type="entry name" value="Kinase-like_dom_sf"/>
</dbReference>
<dbReference type="Gene3D" id="3.30.200.20">
    <property type="entry name" value="Phosphorylase Kinase, domain 1"/>
    <property type="match status" value="1"/>
</dbReference>
<dbReference type="Gene3D" id="1.10.510.10">
    <property type="entry name" value="Transferase(Phosphotransferase) domain 1"/>
    <property type="match status" value="1"/>
</dbReference>
<keyword evidence="8" id="KW-0812">Transmembrane</keyword>
<name>A0ABP8R7U5_9ACTN</name>
<organism evidence="10 11">
    <name type="scientific">Actinoallomurus oryzae</name>
    <dbReference type="NCBI Taxonomy" id="502180"/>
    <lineage>
        <taxon>Bacteria</taxon>
        <taxon>Bacillati</taxon>
        <taxon>Actinomycetota</taxon>
        <taxon>Actinomycetes</taxon>
        <taxon>Streptosporangiales</taxon>
        <taxon>Thermomonosporaceae</taxon>
        <taxon>Actinoallomurus</taxon>
    </lineage>
</organism>
<evidence type="ECO:0000256" key="6">
    <source>
        <dbReference type="ARBA" id="ARBA00022840"/>
    </source>
</evidence>
<proteinExistence type="inferred from homology"/>
<comment type="caution">
    <text evidence="10">The sequence shown here is derived from an EMBL/GenBank/DDBJ whole genome shotgun (WGS) entry which is preliminary data.</text>
</comment>
<evidence type="ECO:0000256" key="2">
    <source>
        <dbReference type="ARBA" id="ARBA00012513"/>
    </source>
</evidence>
<evidence type="ECO:0000313" key="11">
    <source>
        <dbReference type="Proteomes" id="UP001500503"/>
    </source>
</evidence>
<keyword evidence="3" id="KW-0808">Transferase</keyword>
<dbReference type="CDD" id="cd14014">
    <property type="entry name" value="STKc_PknB_like"/>
    <property type="match status" value="1"/>
</dbReference>
<evidence type="ECO:0000256" key="5">
    <source>
        <dbReference type="ARBA" id="ARBA00022777"/>
    </source>
</evidence>
<dbReference type="PROSITE" id="PS00107">
    <property type="entry name" value="PROTEIN_KINASE_ATP"/>
    <property type="match status" value="1"/>
</dbReference>
<accession>A0ABP8R7U5</accession>
<keyword evidence="11" id="KW-1185">Reference proteome</keyword>
<dbReference type="Proteomes" id="UP001500503">
    <property type="component" value="Unassembled WGS sequence"/>
</dbReference>
<dbReference type="PANTHER" id="PTHR43671">
    <property type="entry name" value="SERINE/THREONINE-PROTEIN KINASE NEK"/>
    <property type="match status" value="1"/>
</dbReference>
<dbReference type="InterPro" id="IPR008271">
    <property type="entry name" value="Ser/Thr_kinase_AS"/>
</dbReference>
<reference evidence="11" key="1">
    <citation type="journal article" date="2019" name="Int. J. Syst. Evol. Microbiol.">
        <title>The Global Catalogue of Microorganisms (GCM) 10K type strain sequencing project: providing services to taxonomists for standard genome sequencing and annotation.</title>
        <authorList>
            <consortium name="The Broad Institute Genomics Platform"/>
            <consortium name="The Broad Institute Genome Sequencing Center for Infectious Disease"/>
            <person name="Wu L."/>
            <person name="Ma J."/>
        </authorList>
    </citation>
    <scope>NUCLEOTIDE SEQUENCE [LARGE SCALE GENOMIC DNA]</scope>
    <source>
        <strain evidence="11">JCM 17933</strain>
    </source>
</reference>
<keyword evidence="5" id="KW-0418">Kinase</keyword>
<dbReference type="SMART" id="SM00220">
    <property type="entry name" value="S_TKc"/>
    <property type="match status" value="1"/>
</dbReference>
<dbReference type="SUPFAM" id="SSF56112">
    <property type="entry name" value="Protein kinase-like (PK-like)"/>
    <property type="match status" value="1"/>
</dbReference>
<evidence type="ECO:0000256" key="1">
    <source>
        <dbReference type="ARBA" id="ARBA00010886"/>
    </source>
</evidence>
<evidence type="ECO:0000256" key="3">
    <source>
        <dbReference type="ARBA" id="ARBA00022679"/>
    </source>
</evidence>
<evidence type="ECO:0000313" key="10">
    <source>
        <dbReference type="EMBL" id="GAA4520418.1"/>
    </source>
</evidence>
<gene>
    <name evidence="10" type="ORF">GCM10023191_097350</name>
</gene>
<dbReference type="PROSITE" id="PS00108">
    <property type="entry name" value="PROTEIN_KINASE_ST"/>
    <property type="match status" value="1"/>
</dbReference>